<accession>A0A1F5SQI0</accession>
<gene>
    <name evidence="2" type="ORF">A2242_01060</name>
</gene>
<comment type="caution">
    <text evidence="2">The sequence shown here is derived from an EMBL/GenBank/DDBJ whole genome shotgun (WGS) entry which is preliminary data.</text>
</comment>
<dbReference type="Proteomes" id="UP000178925">
    <property type="component" value="Unassembled WGS sequence"/>
</dbReference>
<proteinExistence type="predicted"/>
<dbReference type="EMBL" id="MFGC01000003">
    <property type="protein sequence ID" value="OGF28965.1"/>
    <property type="molecule type" value="Genomic_DNA"/>
</dbReference>
<keyword evidence="1" id="KW-0732">Signal</keyword>
<organism evidence="2 3">
    <name type="scientific">Candidatus Falkowbacteria bacterium RIFOXYA2_FULL_47_9</name>
    <dbReference type="NCBI Taxonomy" id="1797995"/>
    <lineage>
        <taxon>Bacteria</taxon>
        <taxon>Candidatus Falkowiibacteriota</taxon>
    </lineage>
</organism>
<evidence type="ECO:0000313" key="3">
    <source>
        <dbReference type="Proteomes" id="UP000178925"/>
    </source>
</evidence>
<evidence type="ECO:0000313" key="2">
    <source>
        <dbReference type="EMBL" id="OGF28965.1"/>
    </source>
</evidence>
<reference evidence="2 3" key="1">
    <citation type="journal article" date="2016" name="Nat. Commun.">
        <title>Thousands of microbial genomes shed light on interconnected biogeochemical processes in an aquifer system.</title>
        <authorList>
            <person name="Anantharaman K."/>
            <person name="Brown C.T."/>
            <person name="Hug L.A."/>
            <person name="Sharon I."/>
            <person name="Castelle C.J."/>
            <person name="Probst A.J."/>
            <person name="Thomas B.C."/>
            <person name="Singh A."/>
            <person name="Wilkins M.J."/>
            <person name="Karaoz U."/>
            <person name="Brodie E.L."/>
            <person name="Williams K.H."/>
            <person name="Hubbard S.S."/>
            <person name="Banfield J.F."/>
        </authorList>
    </citation>
    <scope>NUCLEOTIDE SEQUENCE [LARGE SCALE GENOMIC DNA]</scope>
</reference>
<dbReference type="AlphaFoldDB" id="A0A1F5SQI0"/>
<sequence>MKQFFSTKTPLQIAVTSVATILLTTGVVVAATTLGTNISTTGTLTVTPASNSTTVTSVKNAAGTPIFDVDTTNALASTTDLVIASGARIGLGSTGGHLTALANDSLFVEGEGEFDGIVWFDGSLRASSTILATGETTLYNTLTATTTSLRANDSSAAVLTIRQDDATSNIATLQDGATSVLTIGPAGLVVVQPSANSTVALSVKNSTGAPIFDVDTTNARASTTGALIRPTSNGTATVSITNATGKPIIDIDTTNARASTTELFIGQSNGTTPRLNASSTAVSIGDGQPIVGLRFGTCVVDIPSTIASSTSFANCTATGVTTSDRVFVTMRSTSTSMVFRNASSTTNNTIQVSVANTGWLSNAVYAGTVDPDATEWEWMAIR</sequence>
<protein>
    <submittedName>
        <fullName evidence="2">Uncharacterized protein</fullName>
    </submittedName>
</protein>
<feature type="chain" id="PRO_5009521282" evidence="1">
    <location>
        <begin position="31"/>
        <end position="382"/>
    </location>
</feature>
<dbReference type="STRING" id="1797995.A2242_01060"/>
<feature type="signal peptide" evidence="1">
    <location>
        <begin position="1"/>
        <end position="30"/>
    </location>
</feature>
<evidence type="ECO:0000256" key="1">
    <source>
        <dbReference type="SAM" id="SignalP"/>
    </source>
</evidence>
<name>A0A1F5SQI0_9BACT</name>